<organism evidence="2">
    <name type="scientific">Candidatus Electrothrix aestuarii</name>
    <dbReference type="NCBI Taxonomy" id="3062594"/>
    <lineage>
        <taxon>Bacteria</taxon>
        <taxon>Pseudomonadati</taxon>
        <taxon>Thermodesulfobacteriota</taxon>
        <taxon>Desulfobulbia</taxon>
        <taxon>Desulfobulbales</taxon>
        <taxon>Desulfobulbaceae</taxon>
        <taxon>Candidatus Electrothrix</taxon>
    </lineage>
</organism>
<proteinExistence type="predicted"/>
<protein>
    <submittedName>
        <fullName evidence="2">Uncharacterized protein</fullName>
    </submittedName>
</protein>
<evidence type="ECO:0000313" key="2">
    <source>
        <dbReference type="EMBL" id="XCN73191.1"/>
    </source>
</evidence>
<dbReference type="AlphaFoldDB" id="A0AAU8LVB7"/>
<reference evidence="2" key="2">
    <citation type="submission" date="2024-06" db="EMBL/GenBank/DDBJ databases">
        <authorList>
            <person name="Plum-Jensen L.E."/>
            <person name="Schramm A."/>
            <person name="Marshall I.P.G."/>
        </authorList>
    </citation>
    <scope>NUCLEOTIDE SEQUENCE</scope>
    <source>
        <strain evidence="2">Rat1</strain>
    </source>
</reference>
<evidence type="ECO:0000256" key="1">
    <source>
        <dbReference type="SAM" id="MobiDB-lite"/>
    </source>
</evidence>
<feature type="region of interest" description="Disordered" evidence="1">
    <location>
        <begin position="178"/>
        <end position="207"/>
    </location>
</feature>
<dbReference type="EMBL" id="CP159373">
    <property type="protein sequence ID" value="XCN73191.1"/>
    <property type="molecule type" value="Genomic_DNA"/>
</dbReference>
<feature type="compositionally biased region" description="Acidic residues" evidence="1">
    <location>
        <begin position="193"/>
        <end position="205"/>
    </location>
</feature>
<name>A0AAU8LVB7_9BACT</name>
<accession>A0AAU8LVB7</accession>
<sequence length="299" mass="30667">MKKKFDQTRVGNAPASPLRRKTIKTLAYGVGALAGSTVLPDKWVKPVIEGIVLPAHAQTSASLQIVSLNFSVVSGNTGTASVTIQANGSISPAQSGVVLSLSLSGYSGGVTDNATSKDQGFLVAVAEAMVPSAHASEAMCTEVKEVTTGSDGGFTAEFTLSCGPGINNVGLTAQTSGNEAQASGTLQVPTGDVEPEPAPEPEPEPECGATLAVTSGSDSIDFLLDGAPRWSSSITVPSGQAWQIRNNSGSDLTVRSDYQHCDGTTSWDEVFIPASSSVQRNHDIRTGAYSVVVSANLPG</sequence>
<reference evidence="2" key="1">
    <citation type="journal article" date="2024" name="Syst. Appl. Microbiol.">
        <title>First single-strain enrichments of Electrothrix cable bacteria, description of E. aestuarii sp. nov. and E. rattekaaiensis sp. nov., and proposal of a cable bacteria taxonomy following the rules of the SeqCode.</title>
        <authorList>
            <person name="Plum-Jensen L.E."/>
            <person name="Schramm A."/>
            <person name="Marshall I.P.G."/>
        </authorList>
    </citation>
    <scope>NUCLEOTIDE SEQUENCE</scope>
    <source>
        <strain evidence="2">Rat1</strain>
    </source>
</reference>
<gene>
    <name evidence="2" type="ORF">Q3M24_00050</name>
</gene>
<feature type="compositionally biased region" description="Polar residues" evidence="1">
    <location>
        <begin position="178"/>
        <end position="188"/>
    </location>
</feature>
<dbReference type="KEGG" id="eaj:Q3M24_00050"/>